<gene>
    <name evidence="2" type="ORF">A3C06_03145</name>
</gene>
<protein>
    <recommendedName>
        <fullName evidence="1">Transposase IS200-like domain-containing protein</fullName>
    </recommendedName>
</protein>
<name>A0A1G2MRP2_9BACT</name>
<dbReference type="GO" id="GO:0004803">
    <property type="term" value="F:transposase activity"/>
    <property type="evidence" value="ECO:0007669"/>
    <property type="project" value="InterPro"/>
</dbReference>
<dbReference type="GO" id="GO:0006313">
    <property type="term" value="P:DNA transposition"/>
    <property type="evidence" value="ECO:0007669"/>
    <property type="project" value="InterPro"/>
</dbReference>
<dbReference type="PANTHER" id="PTHR34322:SF2">
    <property type="entry name" value="TRANSPOSASE IS200-LIKE DOMAIN-CONTAINING PROTEIN"/>
    <property type="match status" value="1"/>
</dbReference>
<dbReference type="Pfam" id="PF01797">
    <property type="entry name" value="Y1_Tnp"/>
    <property type="match status" value="1"/>
</dbReference>
<dbReference type="SUPFAM" id="SSF143422">
    <property type="entry name" value="Transposase IS200-like"/>
    <property type="match status" value="1"/>
</dbReference>
<dbReference type="GO" id="GO:0003677">
    <property type="term" value="F:DNA binding"/>
    <property type="evidence" value="ECO:0007669"/>
    <property type="project" value="InterPro"/>
</dbReference>
<accession>A0A1G2MRP2</accession>
<dbReference type="InterPro" id="IPR002686">
    <property type="entry name" value="Transposase_17"/>
</dbReference>
<dbReference type="InterPro" id="IPR036515">
    <property type="entry name" value="Transposase_17_sf"/>
</dbReference>
<evidence type="ECO:0000313" key="2">
    <source>
        <dbReference type="EMBL" id="OHA26546.1"/>
    </source>
</evidence>
<dbReference type="Proteomes" id="UP000177565">
    <property type="component" value="Unassembled WGS sequence"/>
</dbReference>
<dbReference type="STRING" id="1802312.A3C06_03145"/>
<dbReference type="AlphaFoldDB" id="A0A1G2MRP2"/>
<evidence type="ECO:0000313" key="3">
    <source>
        <dbReference type="Proteomes" id="UP000177565"/>
    </source>
</evidence>
<evidence type="ECO:0000259" key="1">
    <source>
        <dbReference type="SMART" id="SM01321"/>
    </source>
</evidence>
<organism evidence="2 3">
    <name type="scientific">Candidatus Taylorbacteria bacterium RIFCSPHIGHO2_02_FULL_46_13</name>
    <dbReference type="NCBI Taxonomy" id="1802312"/>
    <lineage>
        <taxon>Bacteria</taxon>
        <taxon>Candidatus Tayloriibacteriota</taxon>
    </lineage>
</organism>
<dbReference type="EMBL" id="MHRQ01000020">
    <property type="protein sequence ID" value="OHA26546.1"/>
    <property type="molecule type" value="Genomic_DNA"/>
</dbReference>
<feature type="domain" description="Transposase IS200-like" evidence="1">
    <location>
        <begin position="8"/>
        <end position="150"/>
    </location>
</feature>
<dbReference type="Gene3D" id="3.30.70.1290">
    <property type="entry name" value="Transposase IS200-like"/>
    <property type="match status" value="1"/>
</dbReference>
<proteinExistence type="predicted"/>
<sequence length="225" mass="26659">MTRNFQFGTGEYYHLYNRGTDKRETFLNDHDRTRFIMLLYLCNTENALDIRELFISGISVTDIFNVNRGKLLVKIGAYCLMPNHFHLLVQEFSDKGLGISKFMQKLNTAYTMYFNKKYDRTGALFQGRFKAKHAHTDEYLKYLFAYIHLNPVKLIEPNWKESGIQKMRKANSFLDGYRFSSYKEYTGESRPEKTILARETFPTYFPNTCDFDSFIRLYLEFSNEG</sequence>
<dbReference type="SMART" id="SM01321">
    <property type="entry name" value="Y1_Tnp"/>
    <property type="match status" value="1"/>
</dbReference>
<dbReference type="PANTHER" id="PTHR34322">
    <property type="entry name" value="TRANSPOSASE, Y1_TNP DOMAIN-CONTAINING"/>
    <property type="match status" value="1"/>
</dbReference>
<comment type="caution">
    <text evidence="2">The sequence shown here is derived from an EMBL/GenBank/DDBJ whole genome shotgun (WGS) entry which is preliminary data.</text>
</comment>
<reference evidence="2 3" key="1">
    <citation type="journal article" date="2016" name="Nat. Commun.">
        <title>Thousands of microbial genomes shed light on interconnected biogeochemical processes in an aquifer system.</title>
        <authorList>
            <person name="Anantharaman K."/>
            <person name="Brown C.T."/>
            <person name="Hug L.A."/>
            <person name="Sharon I."/>
            <person name="Castelle C.J."/>
            <person name="Probst A.J."/>
            <person name="Thomas B.C."/>
            <person name="Singh A."/>
            <person name="Wilkins M.J."/>
            <person name="Karaoz U."/>
            <person name="Brodie E.L."/>
            <person name="Williams K.H."/>
            <person name="Hubbard S.S."/>
            <person name="Banfield J.F."/>
        </authorList>
    </citation>
    <scope>NUCLEOTIDE SEQUENCE [LARGE SCALE GENOMIC DNA]</scope>
</reference>